<evidence type="ECO:0000313" key="3">
    <source>
        <dbReference type="Proteomes" id="UP000663760"/>
    </source>
</evidence>
<proteinExistence type="predicted"/>
<dbReference type="InterPro" id="IPR003428">
    <property type="entry name" value="MAM33"/>
</dbReference>
<dbReference type="InterPro" id="IPR036561">
    <property type="entry name" value="MAM33_sf"/>
</dbReference>
<dbReference type="Pfam" id="PF02330">
    <property type="entry name" value="MAM33"/>
    <property type="match status" value="1"/>
</dbReference>
<name>A0A7I8JKW2_SPIIN</name>
<protein>
    <submittedName>
        <fullName evidence="1">Uncharacterized protein</fullName>
    </submittedName>
</protein>
<dbReference type="PANTHER" id="PTHR10826:SF36">
    <property type="entry name" value="OS08G0439900 PROTEIN"/>
    <property type="match status" value="1"/>
</dbReference>
<dbReference type="GO" id="GO:0005759">
    <property type="term" value="C:mitochondrial matrix"/>
    <property type="evidence" value="ECO:0007669"/>
    <property type="project" value="InterPro"/>
</dbReference>
<dbReference type="PANTHER" id="PTHR10826">
    <property type="entry name" value="COMPLEMENT COMPONENT 1"/>
    <property type="match status" value="1"/>
</dbReference>
<organism evidence="1">
    <name type="scientific">Spirodela intermedia</name>
    <name type="common">Intermediate duckweed</name>
    <dbReference type="NCBI Taxonomy" id="51605"/>
    <lineage>
        <taxon>Eukaryota</taxon>
        <taxon>Viridiplantae</taxon>
        <taxon>Streptophyta</taxon>
        <taxon>Embryophyta</taxon>
        <taxon>Tracheophyta</taxon>
        <taxon>Spermatophyta</taxon>
        <taxon>Magnoliopsida</taxon>
        <taxon>Liliopsida</taxon>
        <taxon>Araceae</taxon>
        <taxon>Lemnoideae</taxon>
        <taxon>Spirodela</taxon>
    </lineage>
</organism>
<evidence type="ECO:0000313" key="1">
    <source>
        <dbReference type="EMBL" id="CAA2630990.1"/>
    </source>
</evidence>
<dbReference type="Proteomes" id="UP000663760">
    <property type="component" value="Chromosome 13"/>
</dbReference>
<dbReference type="Gene3D" id="3.10.280.10">
    <property type="entry name" value="Mitochondrial glycoprotein"/>
    <property type="match status" value="1"/>
</dbReference>
<keyword evidence="3" id="KW-1185">Reference proteome</keyword>
<sequence>MVRFLQHARRALLFSPSLRSPPRPVSFVTTPPTLPSFSPSCPSLSPARSYISEMRWSAFQENLLRILRTEIDYEVDVRPPQEPVKWFKYFEVEDRPGEQWITLKSKYGEEEIKADVTMFDYAVPTTVDAKVKESDGETMRLHISLVVDVRKGVESDAVLQFICSAWPDALEIQHVRAVKDDHRISCPFMGPRFKNLEEELQRPLLEYLEERSVDAELAVFLHQYMMDKDRREFVRWMGNVKSYVEK</sequence>
<accession>A0A7I8JKW2</accession>
<gene>
    <name evidence="1" type="ORF">SI7747_13016636</name>
    <name evidence="2" type="ORF">SI8410_13017964</name>
</gene>
<reference evidence="1" key="1">
    <citation type="submission" date="2019-12" db="EMBL/GenBank/DDBJ databases">
        <authorList>
            <person name="Scholz U."/>
            <person name="Mascher M."/>
            <person name="Fiebig A."/>
        </authorList>
    </citation>
    <scope>NUCLEOTIDE SEQUENCE</scope>
</reference>
<dbReference type="SUPFAM" id="SSF54529">
    <property type="entry name" value="Mitochondrial glycoprotein MAM33-like"/>
    <property type="match status" value="1"/>
</dbReference>
<dbReference type="AlphaFoldDB" id="A0A7I8JKW2"/>
<dbReference type="EMBL" id="LR743600">
    <property type="protein sequence ID" value="CAA2630990.1"/>
    <property type="molecule type" value="Genomic_DNA"/>
</dbReference>
<evidence type="ECO:0000313" key="2">
    <source>
        <dbReference type="EMBL" id="CAA7407286.1"/>
    </source>
</evidence>
<dbReference type="OrthoDB" id="278212at2759"/>
<dbReference type="EMBL" id="LR746276">
    <property type="protein sequence ID" value="CAA7407286.1"/>
    <property type="molecule type" value="Genomic_DNA"/>
</dbReference>